<dbReference type="InterPro" id="IPR013297">
    <property type="entry name" value="Neuropept_BW_pre"/>
</dbReference>
<reference evidence="8" key="2">
    <citation type="submission" date="2025-09" db="UniProtKB">
        <authorList>
            <consortium name="Ensembl"/>
        </authorList>
    </citation>
    <scope>IDENTIFICATION</scope>
</reference>
<accession>A0A8C6RV36</accession>
<sequence length="118" mass="12577">MARCAPLVAAALALLPLLAPPALAWYKPVAGPRHYSVGRAAGLLSSFRRFPSPRRTESPALAGGVLPDMRASLRSLAWCVKDVTPNLQSCERLLDGPGTFQCKADIFLSLRASDCQSA</sequence>
<dbReference type="PANTHER" id="PTHR28553:SF1">
    <property type="entry name" value="NEUROPEPTIDE B"/>
    <property type="match status" value="1"/>
</dbReference>
<keyword evidence="6" id="KW-0527">Neuropeptide</keyword>
<dbReference type="AlphaFoldDB" id="A0A8C6RV36"/>
<evidence type="ECO:0000313" key="9">
    <source>
        <dbReference type="Proteomes" id="UP000694381"/>
    </source>
</evidence>
<evidence type="ECO:0000256" key="6">
    <source>
        <dbReference type="ARBA" id="ARBA00023320"/>
    </source>
</evidence>
<dbReference type="InterPro" id="IPR013298">
    <property type="entry name" value="Neuropept_B_pre"/>
</dbReference>
<gene>
    <name evidence="8" type="primary">Npb</name>
</gene>
<evidence type="ECO:0000256" key="3">
    <source>
        <dbReference type="ARBA" id="ARBA00022525"/>
    </source>
</evidence>
<keyword evidence="4" id="KW-0165">Cleavage on pair of basic residues</keyword>
<evidence type="ECO:0000256" key="7">
    <source>
        <dbReference type="SAM" id="SignalP"/>
    </source>
</evidence>
<protein>
    <submittedName>
        <fullName evidence="8">Neuropeptide B</fullName>
    </submittedName>
</protein>
<evidence type="ECO:0000256" key="2">
    <source>
        <dbReference type="ARBA" id="ARBA00005292"/>
    </source>
</evidence>
<evidence type="ECO:0000256" key="4">
    <source>
        <dbReference type="ARBA" id="ARBA00022685"/>
    </source>
</evidence>
<feature type="signal peptide" evidence="7">
    <location>
        <begin position="1"/>
        <end position="24"/>
    </location>
</feature>
<dbReference type="OMA" id="ATFQCRA"/>
<dbReference type="CTD" id="256933"/>
<dbReference type="GO" id="GO:0007218">
    <property type="term" value="P:neuropeptide signaling pathway"/>
    <property type="evidence" value="ECO:0007669"/>
    <property type="project" value="UniProtKB-KW"/>
</dbReference>
<keyword evidence="5 7" id="KW-0732">Signal</keyword>
<proteinExistence type="inferred from homology"/>
<dbReference type="Pfam" id="PF15180">
    <property type="entry name" value="NPBW"/>
    <property type="match status" value="1"/>
</dbReference>
<dbReference type="GO" id="GO:0005576">
    <property type="term" value="C:extracellular region"/>
    <property type="evidence" value="ECO:0007669"/>
    <property type="project" value="UniProtKB-SubCell"/>
</dbReference>
<evidence type="ECO:0000256" key="5">
    <source>
        <dbReference type="ARBA" id="ARBA00022729"/>
    </source>
</evidence>
<dbReference type="Ensembl" id="ENSNGAT00000029117.1">
    <property type="protein sequence ID" value="ENSNGAP00000023420.1"/>
    <property type="gene ID" value="ENSNGAG00000021991.1"/>
</dbReference>
<dbReference type="GeneID" id="103730217"/>
<name>A0A8C6RV36_NANGA</name>
<dbReference type="GeneTree" id="ENSGT00940000158204"/>
<keyword evidence="3" id="KW-0964">Secreted</keyword>
<comment type="similarity">
    <text evidence="2">Belongs to the neuropeptide B/W family.</text>
</comment>
<evidence type="ECO:0000256" key="1">
    <source>
        <dbReference type="ARBA" id="ARBA00004613"/>
    </source>
</evidence>
<dbReference type="PRINTS" id="PR01888">
    <property type="entry name" value="NROPEPTIDEBW"/>
</dbReference>
<dbReference type="GO" id="GO:0001664">
    <property type="term" value="F:G protein-coupled receptor binding"/>
    <property type="evidence" value="ECO:0007669"/>
    <property type="project" value="InterPro"/>
</dbReference>
<dbReference type="Proteomes" id="UP000694381">
    <property type="component" value="Unassembled WGS sequence"/>
</dbReference>
<reference evidence="8" key="1">
    <citation type="submission" date="2025-08" db="UniProtKB">
        <authorList>
            <consortium name="Ensembl"/>
        </authorList>
    </citation>
    <scope>IDENTIFICATION</scope>
</reference>
<organism evidence="8 9">
    <name type="scientific">Nannospalax galili</name>
    <name type="common">Northern Israeli blind subterranean mole rat</name>
    <name type="synonym">Spalax galili</name>
    <dbReference type="NCBI Taxonomy" id="1026970"/>
    <lineage>
        <taxon>Eukaryota</taxon>
        <taxon>Metazoa</taxon>
        <taxon>Chordata</taxon>
        <taxon>Craniata</taxon>
        <taxon>Vertebrata</taxon>
        <taxon>Euteleostomi</taxon>
        <taxon>Mammalia</taxon>
        <taxon>Eutheria</taxon>
        <taxon>Euarchontoglires</taxon>
        <taxon>Glires</taxon>
        <taxon>Rodentia</taxon>
        <taxon>Myomorpha</taxon>
        <taxon>Muroidea</taxon>
        <taxon>Spalacidae</taxon>
        <taxon>Spalacinae</taxon>
        <taxon>Nannospalax</taxon>
    </lineage>
</organism>
<keyword evidence="9" id="KW-1185">Reference proteome</keyword>
<dbReference type="KEGG" id="ngi:103730217"/>
<dbReference type="PRINTS" id="PR01889">
    <property type="entry name" value="PPNRPEPTIDEB"/>
</dbReference>
<comment type="subcellular location">
    <subcellularLocation>
        <location evidence="1">Secreted</location>
    </subcellularLocation>
</comment>
<evidence type="ECO:0000313" key="8">
    <source>
        <dbReference type="Ensembl" id="ENSNGAP00000023420.1"/>
    </source>
</evidence>
<dbReference type="RefSeq" id="XP_008826624.1">
    <property type="nucleotide sequence ID" value="XM_008828402.3"/>
</dbReference>
<dbReference type="GO" id="GO:0007631">
    <property type="term" value="P:feeding behavior"/>
    <property type="evidence" value="ECO:0007669"/>
    <property type="project" value="TreeGrafter"/>
</dbReference>
<feature type="chain" id="PRO_5034352108" evidence="7">
    <location>
        <begin position="25"/>
        <end position="118"/>
    </location>
</feature>
<dbReference type="OrthoDB" id="9942334at2759"/>
<dbReference type="PANTHER" id="PTHR28553">
    <property type="entry name" value="NEUROPEPTIDE B"/>
    <property type="match status" value="1"/>
</dbReference>